<dbReference type="EMBL" id="JAUHTC010000082">
    <property type="protein sequence ID" value="MDN4520714.1"/>
    <property type="molecule type" value="Genomic_DNA"/>
</dbReference>
<feature type="region of interest" description="Disordered" evidence="1">
    <location>
        <begin position="453"/>
        <end position="478"/>
    </location>
</feature>
<dbReference type="SUPFAM" id="SSF52540">
    <property type="entry name" value="P-loop containing nucleoside triphosphate hydrolases"/>
    <property type="match status" value="1"/>
</dbReference>
<evidence type="ECO:0000313" key="2">
    <source>
        <dbReference type="EMBL" id="MDN4520714.1"/>
    </source>
</evidence>
<protein>
    <recommendedName>
        <fullName evidence="4">AAA family ATPase</fullName>
    </recommendedName>
</protein>
<dbReference type="InterPro" id="IPR027417">
    <property type="entry name" value="P-loop_NTPase"/>
</dbReference>
<feature type="region of interest" description="Disordered" evidence="1">
    <location>
        <begin position="328"/>
        <end position="403"/>
    </location>
</feature>
<feature type="compositionally biased region" description="Polar residues" evidence="1">
    <location>
        <begin position="362"/>
        <end position="381"/>
    </location>
</feature>
<evidence type="ECO:0008006" key="4">
    <source>
        <dbReference type="Google" id="ProtNLM"/>
    </source>
</evidence>
<proteinExistence type="predicted"/>
<evidence type="ECO:0000256" key="1">
    <source>
        <dbReference type="SAM" id="MobiDB-lite"/>
    </source>
</evidence>
<organism evidence="2 3">
    <name type="scientific">Mycolicibacterium austroafricanum</name>
    <name type="common">Mycobacterium austroafricanum</name>
    <dbReference type="NCBI Taxonomy" id="39687"/>
    <lineage>
        <taxon>Bacteria</taxon>
        <taxon>Bacillati</taxon>
        <taxon>Actinomycetota</taxon>
        <taxon>Actinomycetes</taxon>
        <taxon>Mycobacteriales</taxon>
        <taxon>Mycobacteriaceae</taxon>
        <taxon>Mycolicibacterium</taxon>
    </lineage>
</organism>
<reference evidence="2" key="1">
    <citation type="submission" date="2023-07" db="EMBL/GenBank/DDBJ databases">
        <title>Degradation of tert-butanol by M. austroafricanum TBA100.</title>
        <authorList>
            <person name="Helbich S."/>
            <person name="Vainshtein Y."/>
        </authorList>
    </citation>
    <scope>NUCLEOTIDE SEQUENCE</scope>
    <source>
        <strain evidence="2">TBA100</strain>
    </source>
</reference>
<dbReference type="Proteomes" id="UP001172687">
    <property type="component" value="Unassembled WGS sequence"/>
</dbReference>
<comment type="caution">
    <text evidence="2">The sequence shown here is derived from an EMBL/GenBank/DDBJ whole genome shotgun (WGS) entry which is preliminary data.</text>
</comment>
<sequence>MTGEEPIPLYYDMQALLSGELPPSPQPAIGCRNDGHHIFYTDQVNLVFGDPETGKTWICLWCAANKLINDDTSRVVVIDMDHNGPTATAARLLAFGVPKEVLADPNRFRYVEPDDRLHMARVIADLTDWRPDVAVVDSLGELMPLYGANSYSGDDFTDVNARVLKPLAKAGAAVLVIDHLSKGADSRNFGPVGTAAKRRAIGGVSLRVTLKDAFTPGSGGAAYLKVNKDRHGGLREHCPTGDREPLAGTFIMRVFNDNTLTGEIKAADGTENVTDDHALSSSQTRDVAADVAVLDTLDPPPQSKRDVCQRMNWGDSRAQTALKAWRESTGRTVPKNQHEAHGGSAGTGSSTPYMSVPAVPAPQNSPEIGSDLDLSTESAGTQDERASATVTALDSRRSDESRPQSTAAWLSEWMAANAGPGGWVKPGDVLAAGMKAGHKKHAIMKAKRLYADPPIESSGRGRESHWRIIRTTDTEDAS</sequence>
<keyword evidence="3" id="KW-1185">Reference proteome</keyword>
<name>A0ABT8HIZ0_MYCAO</name>
<gene>
    <name evidence="2" type="ORF">QYF68_23275</name>
</gene>
<feature type="compositionally biased region" description="Basic and acidic residues" evidence="1">
    <location>
        <begin position="459"/>
        <end position="478"/>
    </location>
</feature>
<dbReference type="Gene3D" id="3.40.50.300">
    <property type="entry name" value="P-loop containing nucleotide triphosphate hydrolases"/>
    <property type="match status" value="1"/>
</dbReference>
<accession>A0ABT8HIZ0</accession>
<dbReference type="RefSeq" id="WP_301161677.1">
    <property type="nucleotide sequence ID" value="NZ_JAUHTC010000082.1"/>
</dbReference>
<evidence type="ECO:0000313" key="3">
    <source>
        <dbReference type="Proteomes" id="UP001172687"/>
    </source>
</evidence>